<keyword evidence="3" id="KW-1185">Reference proteome</keyword>
<evidence type="ECO:0000313" key="2">
    <source>
        <dbReference type="EMBL" id="ADY01647.1"/>
    </source>
</evidence>
<feature type="transmembrane region" description="Helical" evidence="1">
    <location>
        <begin position="12"/>
        <end position="32"/>
    </location>
</feature>
<reference evidence="2 3" key="1">
    <citation type="journal article" date="2011" name="J. Bacteriol.">
        <title>Complete genome sequence of 'Vulcanisaeta moutnovskia' strain 768-28, a novel member of the hyperthermophilic crenarchaeal genus vulcanisaeta.</title>
        <authorList>
            <person name="Gumerov V.M."/>
            <person name="Mardanov A.V."/>
            <person name="Beletsky A.V."/>
            <person name="Prokofeva M.I."/>
            <person name="Bonch-Osmolovskaya E.A."/>
            <person name="Ravin N.V."/>
            <person name="Skryabin K.G."/>
        </authorList>
    </citation>
    <scope>NUCLEOTIDE SEQUENCE [LARGE SCALE GENOMIC DNA]</scope>
    <source>
        <strain evidence="2 3">768-28</strain>
    </source>
</reference>
<dbReference type="eggNOG" id="arCOG05396">
    <property type="taxonomic scope" value="Archaea"/>
</dbReference>
<keyword evidence="1" id="KW-0812">Transmembrane</keyword>
<dbReference type="EMBL" id="CP002529">
    <property type="protein sequence ID" value="ADY01647.1"/>
    <property type="molecule type" value="Genomic_DNA"/>
</dbReference>
<dbReference type="Pfam" id="PF07843">
    <property type="entry name" value="DUF1634"/>
    <property type="match status" value="1"/>
</dbReference>
<dbReference type="InterPro" id="IPR012861">
    <property type="entry name" value="DUF1634"/>
</dbReference>
<feature type="transmembrane region" description="Helical" evidence="1">
    <location>
        <begin position="72"/>
        <end position="93"/>
    </location>
</feature>
<evidence type="ECO:0008006" key="4">
    <source>
        <dbReference type="Google" id="ProtNLM"/>
    </source>
</evidence>
<dbReference type="AlphaFoldDB" id="F0QT58"/>
<feature type="transmembrane region" description="Helical" evidence="1">
    <location>
        <begin position="105"/>
        <end position="128"/>
    </location>
</feature>
<evidence type="ECO:0000256" key="1">
    <source>
        <dbReference type="SAM" id="Phobius"/>
    </source>
</evidence>
<gene>
    <name evidence="2" type="ordered locus">VMUT_1442</name>
</gene>
<keyword evidence="1" id="KW-1133">Transmembrane helix</keyword>
<dbReference type="KEGG" id="vmo:VMUT_1442"/>
<accession>F0QT58</accession>
<name>F0QT58_VULM7</name>
<dbReference type="GeneID" id="10289094"/>
<keyword evidence="1" id="KW-0472">Membrane</keyword>
<organism evidence="2 3">
    <name type="scientific">Vulcanisaeta moutnovskia (strain 768-28)</name>
    <dbReference type="NCBI Taxonomy" id="985053"/>
    <lineage>
        <taxon>Archaea</taxon>
        <taxon>Thermoproteota</taxon>
        <taxon>Thermoprotei</taxon>
        <taxon>Thermoproteales</taxon>
        <taxon>Thermoproteaceae</taxon>
        <taxon>Vulcanisaeta</taxon>
    </lineage>
</organism>
<dbReference type="Proteomes" id="UP000007485">
    <property type="component" value="Chromosome"/>
</dbReference>
<evidence type="ECO:0000313" key="3">
    <source>
        <dbReference type="Proteomes" id="UP000007485"/>
    </source>
</evidence>
<sequence>MPRWDMDYIIGLTLRYGVIISIALILIGIALFQVKGEALGCNEQLIMNSRSPINTTVIPPMYALSRLPNLDALSFIILGLMVLIVTPVLRVALGIASFAMERDWLYVFITVVVFINLMLAIFVLPSIMHLHANAQLLKLLCPSS</sequence>
<proteinExistence type="predicted"/>
<dbReference type="STRING" id="985053.VMUT_1442"/>
<dbReference type="RefSeq" id="WP_013604809.1">
    <property type="nucleotide sequence ID" value="NC_015151.1"/>
</dbReference>
<protein>
    <recommendedName>
        <fullName evidence="4">DUF1634 domain-containing protein</fullName>
    </recommendedName>
</protein>
<dbReference type="OrthoDB" id="56431at2157"/>
<dbReference type="HOGENOM" id="CLU_140339_1_0_2"/>